<dbReference type="EMBL" id="CP036172">
    <property type="protein sequence ID" value="QSZ66463.1"/>
    <property type="molecule type" value="Genomic_DNA"/>
</dbReference>
<dbReference type="InterPro" id="IPR015421">
    <property type="entry name" value="PyrdxlP-dep_Trfase_major"/>
</dbReference>
<dbReference type="InterPro" id="IPR015422">
    <property type="entry name" value="PyrdxlP-dep_Trfase_small"/>
</dbReference>
<proteinExistence type="predicted"/>
<keyword evidence="4" id="KW-0032">Aminotransferase</keyword>
<keyword evidence="2" id="KW-0663">Pyridoxal phosphate</keyword>
<dbReference type="Pfam" id="PF00155">
    <property type="entry name" value="Aminotran_1_2"/>
    <property type="match status" value="1"/>
</dbReference>
<evidence type="ECO:0000313" key="5">
    <source>
        <dbReference type="Proteomes" id="UP001042704"/>
    </source>
</evidence>
<dbReference type="Gene3D" id="3.40.640.10">
    <property type="entry name" value="Type I PLP-dependent aspartate aminotransferase-like (Major domain)"/>
    <property type="match status" value="1"/>
</dbReference>
<evidence type="ECO:0000259" key="3">
    <source>
        <dbReference type="Pfam" id="PF00155"/>
    </source>
</evidence>
<dbReference type="PANTHER" id="PTHR42885">
    <property type="entry name" value="HISTIDINOL-PHOSPHATE AMINOTRANSFERASE-RELATED"/>
    <property type="match status" value="1"/>
</dbReference>
<dbReference type="SUPFAM" id="SSF53383">
    <property type="entry name" value="PLP-dependent transferases"/>
    <property type="match status" value="1"/>
</dbReference>
<accession>A0A8A3S3G2</accession>
<dbReference type="KEGG" id="maqe:RJ40_02585"/>
<reference evidence="4" key="1">
    <citation type="journal article" date="2001" name="Int. J. Syst. Evol. Microbiol.">
        <title>Methanofollis aquaemaris sp. nov., a methanogen isolated from an aquaculture fish pond.</title>
        <authorList>
            <person name="Lai M.C."/>
            <person name="Chen S.C."/>
        </authorList>
    </citation>
    <scope>NUCLEOTIDE SEQUENCE</scope>
    <source>
        <strain evidence="4">N2F9704</strain>
    </source>
</reference>
<evidence type="ECO:0000313" key="4">
    <source>
        <dbReference type="EMBL" id="QSZ66463.1"/>
    </source>
</evidence>
<dbReference type="RefSeq" id="WP_265581806.1">
    <property type="nucleotide sequence ID" value="NZ_CP036172.1"/>
</dbReference>
<dbReference type="AlphaFoldDB" id="A0A8A3S3G2"/>
<dbReference type="Proteomes" id="UP001042704">
    <property type="component" value="Chromosome"/>
</dbReference>
<sequence length="332" mass="36363">MTSQIPDKIIHGGTVRWHKKHSEIDLLDFSASINPFPPTVSLTPPDEEAITSYPDDRYEELKEAIAVHFRRAPEEVTLGNGSVEVIRTFCAATLGPGMRAAIIPPTFGEYEMAARLAGGAVTTDPRGAAVRFLCNPNNPDGTLTGRDEVLALLDNLPEGQRLFIDEAFIELADPAESVSDVRHRALFVSRSITKSFAVPGLRFGFGLGDPDLIAELEARRLPWTVNAWAEAFALRALRHADDLAESRRLIRGERAWLTRELRALGLAPYPSSANYLLVPVPCPASDLAATLMKQGVLVRDCTSFGLPHAIRVAVRRLDENRRLVEAIAGCLP</sequence>
<gene>
    <name evidence="4" type="ORF">RJ40_02585</name>
</gene>
<feature type="domain" description="Aminotransferase class I/classII large" evidence="3">
    <location>
        <begin position="47"/>
        <end position="327"/>
    </location>
</feature>
<keyword evidence="4" id="KW-0808">Transferase</keyword>
<dbReference type="GO" id="GO:0030170">
    <property type="term" value="F:pyridoxal phosphate binding"/>
    <property type="evidence" value="ECO:0007669"/>
    <property type="project" value="InterPro"/>
</dbReference>
<reference evidence="4" key="2">
    <citation type="submission" date="2019-02" db="EMBL/GenBank/DDBJ databases">
        <authorList>
            <person name="Chen S.-C."/>
            <person name="Chien H.-H."/>
            <person name="Lai M.-C."/>
        </authorList>
    </citation>
    <scope>NUCLEOTIDE SEQUENCE</scope>
    <source>
        <strain evidence="4">N2F9704</strain>
    </source>
</reference>
<protein>
    <submittedName>
        <fullName evidence="4">Histidinol-phosphate aminotransferase family protein</fullName>
    </submittedName>
</protein>
<keyword evidence="5" id="KW-1185">Reference proteome</keyword>
<dbReference type="GeneID" id="76423214"/>
<organism evidence="4 5">
    <name type="scientific">Methanofollis aquaemaris</name>
    <dbReference type="NCBI Taxonomy" id="126734"/>
    <lineage>
        <taxon>Archaea</taxon>
        <taxon>Methanobacteriati</taxon>
        <taxon>Methanobacteriota</taxon>
        <taxon>Stenosarchaea group</taxon>
        <taxon>Methanomicrobia</taxon>
        <taxon>Methanomicrobiales</taxon>
        <taxon>Methanomicrobiaceae</taxon>
        <taxon>Methanofollis</taxon>
    </lineage>
</organism>
<dbReference type="InterPro" id="IPR015424">
    <property type="entry name" value="PyrdxlP-dep_Trfase"/>
</dbReference>
<dbReference type="Gene3D" id="3.90.1150.10">
    <property type="entry name" value="Aspartate Aminotransferase, domain 1"/>
    <property type="match status" value="1"/>
</dbReference>
<dbReference type="GO" id="GO:0008483">
    <property type="term" value="F:transaminase activity"/>
    <property type="evidence" value="ECO:0007669"/>
    <property type="project" value="UniProtKB-KW"/>
</dbReference>
<evidence type="ECO:0000256" key="1">
    <source>
        <dbReference type="ARBA" id="ARBA00001933"/>
    </source>
</evidence>
<dbReference type="PANTHER" id="PTHR42885:SF1">
    <property type="entry name" value="THREONINE-PHOSPHATE DECARBOXYLASE"/>
    <property type="match status" value="1"/>
</dbReference>
<dbReference type="CDD" id="cd00609">
    <property type="entry name" value="AAT_like"/>
    <property type="match status" value="1"/>
</dbReference>
<evidence type="ECO:0000256" key="2">
    <source>
        <dbReference type="ARBA" id="ARBA00022898"/>
    </source>
</evidence>
<name>A0A8A3S3G2_9EURY</name>
<dbReference type="InterPro" id="IPR004839">
    <property type="entry name" value="Aminotransferase_I/II_large"/>
</dbReference>
<comment type="cofactor">
    <cofactor evidence="1">
        <name>pyridoxal 5'-phosphate</name>
        <dbReference type="ChEBI" id="CHEBI:597326"/>
    </cofactor>
</comment>